<dbReference type="AlphaFoldDB" id="A0A1I1D2W3"/>
<dbReference type="Gene3D" id="3.60.15.10">
    <property type="entry name" value="Ribonuclease Z/Hydroxyacylglutathione hydrolase-like"/>
    <property type="match status" value="1"/>
</dbReference>
<reference evidence="3" key="1">
    <citation type="submission" date="2016-10" db="EMBL/GenBank/DDBJ databases">
        <authorList>
            <person name="Varghese N."/>
            <person name="Submissions S."/>
        </authorList>
    </citation>
    <scope>NUCLEOTIDE SEQUENCE [LARGE SCALE GENOMIC DNA]</scope>
    <source>
        <strain evidence="3">ATCC 43811</strain>
    </source>
</reference>
<dbReference type="RefSeq" id="WP_092316882.1">
    <property type="nucleotide sequence ID" value="NZ_FOKY01000001.1"/>
</dbReference>
<dbReference type="Pfam" id="PF12706">
    <property type="entry name" value="Lactamase_B_2"/>
    <property type="match status" value="1"/>
</dbReference>
<feature type="domain" description="Metallo-beta-lactamase" evidence="1">
    <location>
        <begin position="11"/>
        <end position="186"/>
    </location>
</feature>
<dbReference type="EMBL" id="FOKY01000001">
    <property type="protein sequence ID" value="SFB67130.1"/>
    <property type="molecule type" value="Genomic_DNA"/>
</dbReference>
<gene>
    <name evidence="2" type="ORF">SAMN02745150_00026</name>
</gene>
<dbReference type="PANTHER" id="PTHR47619">
    <property type="entry name" value="METALLO-HYDROLASE YYCJ-RELATED"/>
    <property type="match status" value="1"/>
</dbReference>
<sequence>MRCASLISGSKANSFYIETDNQALLIDAGLSLPKIKNTLKLLQANTQKLCGILLTHEHEDHVRHLKRIASYYRLPVYLTIESKKKSGINLKDFHIIKPNDMIHFGDFDVEAFEVKHDADMCLGFVIHKHGKRLFYASDIGSYDDKILNKAHNADFIGIESNYDPYMLAQCRYPKYLKERISGGSGHLSNDQAQKFITEAACISTKHVMFLHLSENSNHINLVERIIDSDLHIRRPDIFHHIGLRHSHIKFITI</sequence>
<name>A0A1I1D2W3_BREAD</name>
<evidence type="ECO:0000313" key="2">
    <source>
        <dbReference type="EMBL" id="SFB67130.1"/>
    </source>
</evidence>
<dbReference type="InterPro" id="IPR001279">
    <property type="entry name" value="Metallo-B-lactamas"/>
</dbReference>
<accession>A0A1I1D2W3</accession>
<dbReference type="SMART" id="SM00849">
    <property type="entry name" value="Lactamase_B"/>
    <property type="match status" value="1"/>
</dbReference>
<dbReference type="InterPro" id="IPR036866">
    <property type="entry name" value="RibonucZ/Hydroxyglut_hydro"/>
</dbReference>
<dbReference type="InterPro" id="IPR052533">
    <property type="entry name" value="WalJ/YycJ-like"/>
</dbReference>
<dbReference type="SUPFAM" id="SSF56281">
    <property type="entry name" value="Metallo-hydrolase/oxidoreductase"/>
    <property type="match status" value="1"/>
</dbReference>
<proteinExistence type="predicted"/>
<protein>
    <submittedName>
        <fullName evidence="2">Phosphoribosyl 1,2-cyclic phosphodiesterase</fullName>
    </submittedName>
</protein>
<dbReference type="Proteomes" id="UP000240042">
    <property type="component" value="Unassembled WGS sequence"/>
</dbReference>
<organism evidence="2 3">
    <name type="scientific">Brevinema andersonii</name>
    <dbReference type="NCBI Taxonomy" id="34097"/>
    <lineage>
        <taxon>Bacteria</taxon>
        <taxon>Pseudomonadati</taxon>
        <taxon>Spirochaetota</taxon>
        <taxon>Spirochaetia</taxon>
        <taxon>Brevinematales</taxon>
        <taxon>Brevinemataceae</taxon>
        <taxon>Brevinema</taxon>
    </lineage>
</organism>
<evidence type="ECO:0000313" key="3">
    <source>
        <dbReference type="Proteomes" id="UP000240042"/>
    </source>
</evidence>
<dbReference type="STRING" id="34097.SAMN02745150_00026"/>
<dbReference type="OrthoDB" id="9781189at2"/>
<dbReference type="PANTHER" id="PTHR47619:SF1">
    <property type="entry name" value="EXODEOXYRIBONUCLEASE WALJ"/>
    <property type="match status" value="1"/>
</dbReference>
<keyword evidence="3" id="KW-1185">Reference proteome</keyword>
<evidence type="ECO:0000259" key="1">
    <source>
        <dbReference type="SMART" id="SM00849"/>
    </source>
</evidence>